<organism evidence="1">
    <name type="scientific">marine metagenome</name>
    <dbReference type="NCBI Taxonomy" id="408172"/>
    <lineage>
        <taxon>unclassified sequences</taxon>
        <taxon>metagenomes</taxon>
        <taxon>ecological metagenomes</taxon>
    </lineage>
</organism>
<dbReference type="Pfam" id="PF02622">
    <property type="entry name" value="DUF179"/>
    <property type="match status" value="1"/>
</dbReference>
<dbReference type="GO" id="GO:0005829">
    <property type="term" value="C:cytosol"/>
    <property type="evidence" value="ECO:0007669"/>
    <property type="project" value="TreeGrafter"/>
</dbReference>
<name>A0A383CXV9_9ZZZZ</name>
<evidence type="ECO:0000313" key="1">
    <source>
        <dbReference type="EMBL" id="SVE36880.1"/>
    </source>
</evidence>
<proteinExistence type="predicted"/>
<reference evidence="1" key="1">
    <citation type="submission" date="2018-05" db="EMBL/GenBank/DDBJ databases">
        <authorList>
            <person name="Lanie J.A."/>
            <person name="Ng W.-L."/>
            <person name="Kazmierczak K.M."/>
            <person name="Andrzejewski T.M."/>
            <person name="Davidsen T.M."/>
            <person name="Wayne K.J."/>
            <person name="Tettelin H."/>
            <person name="Glass J.I."/>
            <person name="Rusch D."/>
            <person name="Podicherti R."/>
            <person name="Tsui H.-C.T."/>
            <person name="Winkler M.E."/>
        </authorList>
    </citation>
    <scope>NUCLEOTIDE SEQUENCE</scope>
</reference>
<protein>
    <recommendedName>
        <fullName evidence="2">YqgE/AlgH family protein</fullName>
    </recommendedName>
</protein>
<sequence>MIAMKFQSLSNQFLVAMPALDDPNFSRTVTLVCQHDENGALGVTINRTVNSFKINDI</sequence>
<dbReference type="InterPro" id="IPR003774">
    <property type="entry name" value="AlgH-like"/>
</dbReference>
<accession>A0A383CXV9</accession>
<gene>
    <name evidence="1" type="ORF">METZ01_LOCUS489734</name>
</gene>
<evidence type="ECO:0008006" key="2">
    <source>
        <dbReference type="Google" id="ProtNLM"/>
    </source>
</evidence>
<dbReference type="PANTHER" id="PTHR30327:SF1">
    <property type="entry name" value="UPF0301 PROTEIN YQGE"/>
    <property type="match status" value="1"/>
</dbReference>
<feature type="non-terminal residue" evidence="1">
    <location>
        <position position="57"/>
    </location>
</feature>
<dbReference type="PANTHER" id="PTHR30327">
    <property type="entry name" value="UNCHARACTERIZED PROTEIN YQGE"/>
    <property type="match status" value="1"/>
</dbReference>
<dbReference type="Gene3D" id="3.40.1740.10">
    <property type="entry name" value="VC0467-like"/>
    <property type="match status" value="1"/>
</dbReference>
<dbReference type="SUPFAM" id="SSF143456">
    <property type="entry name" value="VC0467-like"/>
    <property type="match status" value="1"/>
</dbReference>
<dbReference type="AlphaFoldDB" id="A0A383CXV9"/>
<dbReference type="EMBL" id="UINC01212514">
    <property type="protein sequence ID" value="SVE36880.1"/>
    <property type="molecule type" value="Genomic_DNA"/>
</dbReference>